<keyword evidence="1" id="KW-0175">Coiled coil</keyword>
<proteinExistence type="predicted"/>
<accession>A0A699R3A5</accession>
<feature type="compositionally biased region" description="Basic and acidic residues" evidence="2">
    <location>
        <begin position="202"/>
        <end position="215"/>
    </location>
</feature>
<protein>
    <submittedName>
        <fullName evidence="3">Uncharacterized protein</fullName>
    </submittedName>
</protein>
<feature type="compositionally biased region" description="Polar residues" evidence="2">
    <location>
        <begin position="216"/>
        <end position="227"/>
    </location>
</feature>
<name>A0A699R3A5_TANCI</name>
<gene>
    <name evidence="3" type="ORF">Tci_851878</name>
</gene>
<reference evidence="3" key="1">
    <citation type="journal article" date="2019" name="Sci. Rep.">
        <title>Draft genome of Tanacetum cinerariifolium, the natural source of mosquito coil.</title>
        <authorList>
            <person name="Yamashiro T."/>
            <person name="Shiraishi A."/>
            <person name="Satake H."/>
            <person name="Nakayama K."/>
        </authorList>
    </citation>
    <scope>NUCLEOTIDE SEQUENCE</scope>
</reference>
<sequence>MVTVPIHQASLSAHPLSTPVIDLMSPKPVSSSVQAPFIAATIETTIKTLPLPPHQPTQSSTDADLTARISTLEKKYAEFEQKNKTLENTSNNLLSTVFTLKLRDLPHKINQTVNEVIKEAVQTSLQASLRECFRDLLEADMKEILHQQMFESGSYMSHSVHEALYDALEASMDRDNRDEFLNATAKFQKRRLNDQDPPPSPKDSDQSKKKNHDSDASASNVLNLEEF</sequence>
<dbReference type="AlphaFoldDB" id="A0A699R3A5"/>
<feature type="region of interest" description="Disordered" evidence="2">
    <location>
        <begin position="184"/>
        <end position="227"/>
    </location>
</feature>
<evidence type="ECO:0000256" key="2">
    <source>
        <dbReference type="SAM" id="MobiDB-lite"/>
    </source>
</evidence>
<evidence type="ECO:0000256" key="1">
    <source>
        <dbReference type="SAM" id="Coils"/>
    </source>
</evidence>
<evidence type="ECO:0000313" key="3">
    <source>
        <dbReference type="EMBL" id="GFC79908.1"/>
    </source>
</evidence>
<dbReference type="EMBL" id="BKCJ011072603">
    <property type="protein sequence ID" value="GFC79908.1"/>
    <property type="molecule type" value="Genomic_DNA"/>
</dbReference>
<feature type="non-terminal residue" evidence="3">
    <location>
        <position position="1"/>
    </location>
</feature>
<feature type="coiled-coil region" evidence="1">
    <location>
        <begin position="62"/>
        <end position="96"/>
    </location>
</feature>
<comment type="caution">
    <text evidence="3">The sequence shown here is derived from an EMBL/GenBank/DDBJ whole genome shotgun (WGS) entry which is preliminary data.</text>
</comment>
<organism evidence="3">
    <name type="scientific">Tanacetum cinerariifolium</name>
    <name type="common">Dalmatian daisy</name>
    <name type="synonym">Chrysanthemum cinerariifolium</name>
    <dbReference type="NCBI Taxonomy" id="118510"/>
    <lineage>
        <taxon>Eukaryota</taxon>
        <taxon>Viridiplantae</taxon>
        <taxon>Streptophyta</taxon>
        <taxon>Embryophyta</taxon>
        <taxon>Tracheophyta</taxon>
        <taxon>Spermatophyta</taxon>
        <taxon>Magnoliopsida</taxon>
        <taxon>eudicotyledons</taxon>
        <taxon>Gunneridae</taxon>
        <taxon>Pentapetalae</taxon>
        <taxon>asterids</taxon>
        <taxon>campanulids</taxon>
        <taxon>Asterales</taxon>
        <taxon>Asteraceae</taxon>
        <taxon>Asteroideae</taxon>
        <taxon>Anthemideae</taxon>
        <taxon>Anthemidinae</taxon>
        <taxon>Tanacetum</taxon>
    </lineage>
</organism>